<keyword evidence="3" id="KW-1185">Reference proteome</keyword>
<name>A0A127JRN9_9BURK</name>
<reference evidence="2 3" key="1">
    <citation type="journal article" date="2014" name="Int. J. Syst. Evol. Microbiol.">
        <title>Ramlibacter solisilvae sp. nov., isolated from forest soil, and emended description of the genus Ramlibacter.</title>
        <authorList>
            <person name="Lee H.J."/>
            <person name="Lee S.H."/>
            <person name="Lee S.S."/>
            <person name="Lee J.S."/>
            <person name="Kim Y."/>
            <person name="Kim S.C."/>
            <person name="Jeon C.O."/>
        </authorList>
    </citation>
    <scope>NUCLEOTIDE SEQUENCE [LARGE SCALE GENOMIC DNA]</scope>
    <source>
        <strain evidence="2 3">5-10</strain>
    </source>
</reference>
<accession>A0A127JRN9</accession>
<dbReference type="Proteomes" id="UP000070433">
    <property type="component" value="Chromosome"/>
</dbReference>
<gene>
    <name evidence="2" type="ORF">UC35_06575</name>
</gene>
<dbReference type="EMBL" id="CP010951">
    <property type="protein sequence ID" value="AMO22607.1"/>
    <property type="molecule type" value="Genomic_DNA"/>
</dbReference>
<evidence type="ECO:0000256" key="1">
    <source>
        <dbReference type="SAM" id="MobiDB-lite"/>
    </source>
</evidence>
<organism evidence="2 3">
    <name type="scientific">Ramlibacter tataouinensis</name>
    <dbReference type="NCBI Taxonomy" id="94132"/>
    <lineage>
        <taxon>Bacteria</taxon>
        <taxon>Pseudomonadati</taxon>
        <taxon>Pseudomonadota</taxon>
        <taxon>Betaproteobacteria</taxon>
        <taxon>Burkholderiales</taxon>
        <taxon>Comamonadaceae</taxon>
        <taxon>Ramlibacter</taxon>
    </lineage>
</organism>
<evidence type="ECO:0000313" key="2">
    <source>
        <dbReference type="EMBL" id="AMO22607.1"/>
    </source>
</evidence>
<protein>
    <submittedName>
        <fullName evidence="2">Uncharacterized protein</fullName>
    </submittedName>
</protein>
<dbReference type="AlphaFoldDB" id="A0A127JRN9"/>
<dbReference type="RefSeq" id="WP_061497363.1">
    <property type="nucleotide sequence ID" value="NZ_CP010951.1"/>
</dbReference>
<feature type="region of interest" description="Disordered" evidence="1">
    <location>
        <begin position="43"/>
        <end position="67"/>
    </location>
</feature>
<proteinExistence type="predicted"/>
<evidence type="ECO:0000313" key="3">
    <source>
        <dbReference type="Proteomes" id="UP000070433"/>
    </source>
</evidence>
<sequence length="67" mass="7228">MTVHQESPQVSSSIPGDFPTPIPLETIAAIEQVLAETLRALREKAKSQPAAGAGAIEYESWMRGARH</sequence>